<keyword evidence="2" id="KW-1185">Reference proteome</keyword>
<dbReference type="AlphaFoldDB" id="U5E926"/>
<dbReference type="InterPro" id="IPR036249">
    <property type="entry name" value="Thioredoxin-like_sf"/>
</dbReference>
<protein>
    <submittedName>
        <fullName evidence="1">Uncharacterized protein</fullName>
    </submittedName>
</protein>
<dbReference type="eggNOG" id="COG3917">
    <property type="taxonomic scope" value="Bacteria"/>
</dbReference>
<dbReference type="Pfam" id="PF22234">
    <property type="entry name" value="Rv2466c-like"/>
    <property type="match status" value="1"/>
</dbReference>
<dbReference type="SUPFAM" id="SSF52833">
    <property type="entry name" value="Thioredoxin-like"/>
    <property type="match status" value="1"/>
</dbReference>
<evidence type="ECO:0000313" key="1">
    <source>
        <dbReference type="EMBL" id="GAD82988.1"/>
    </source>
</evidence>
<gene>
    <name evidence="1" type="ORF">NCAST_16_00030</name>
</gene>
<sequence length="210" mass="21256">MACHPAPAREVNTLGAAAPSAISTSSHIPITARVRPAMNAPHRPSSPGPEVVPGGFAEAVSSFVSVIGRVFAAATATGGPEAFARLYDTAGNRLHTHGNDLGPTALAESLSDADMDPALAQYLDDPGLDSAVTRSHQASQNALGGTGGSPIIVIDGHGFQGPVLTETPAAEQGPVLLEAMVTAATTPGFAALHRPYQGPPKIETTTEAGR</sequence>
<proteinExistence type="predicted"/>
<dbReference type="Proteomes" id="UP000017048">
    <property type="component" value="Unassembled WGS sequence"/>
</dbReference>
<name>U5E926_NOCAS</name>
<dbReference type="InterPro" id="IPR053977">
    <property type="entry name" value="Rv2466c-like"/>
</dbReference>
<accession>U5E926</accession>
<dbReference type="Gene3D" id="3.40.30.10">
    <property type="entry name" value="Glutaredoxin"/>
    <property type="match status" value="1"/>
</dbReference>
<dbReference type="STRING" id="1824.SAMN05444423_11628"/>
<organism evidence="1 2">
    <name type="scientific">Nocardia asteroides NBRC 15531</name>
    <dbReference type="NCBI Taxonomy" id="1110697"/>
    <lineage>
        <taxon>Bacteria</taxon>
        <taxon>Bacillati</taxon>
        <taxon>Actinomycetota</taxon>
        <taxon>Actinomycetes</taxon>
        <taxon>Mycobacteriales</taxon>
        <taxon>Nocardiaceae</taxon>
        <taxon>Nocardia</taxon>
    </lineage>
</organism>
<dbReference type="EMBL" id="BAFO02000016">
    <property type="protein sequence ID" value="GAD82988.1"/>
    <property type="molecule type" value="Genomic_DNA"/>
</dbReference>
<evidence type="ECO:0000313" key="2">
    <source>
        <dbReference type="Proteomes" id="UP000017048"/>
    </source>
</evidence>
<comment type="caution">
    <text evidence="1">The sequence shown here is derived from an EMBL/GenBank/DDBJ whole genome shotgun (WGS) entry which is preliminary data.</text>
</comment>
<reference evidence="1 2" key="1">
    <citation type="journal article" date="2014" name="BMC Genomics">
        <title>Genome based analysis of type-I polyketide synthase and nonribosomal peptide synthetase gene clusters in seven strains of five representative Nocardia species.</title>
        <authorList>
            <person name="Komaki H."/>
            <person name="Ichikawa N."/>
            <person name="Hosoyama A."/>
            <person name="Takahashi-Nakaguchi A."/>
            <person name="Matsuzawa T."/>
            <person name="Suzuki K."/>
            <person name="Fujita N."/>
            <person name="Gonoi T."/>
        </authorList>
    </citation>
    <scope>NUCLEOTIDE SEQUENCE [LARGE SCALE GENOMIC DNA]</scope>
    <source>
        <strain evidence="1 2">NBRC 15531</strain>
    </source>
</reference>